<dbReference type="AlphaFoldDB" id="A0A2M3ZNH5"/>
<organism evidence="2">
    <name type="scientific">Anopheles braziliensis</name>
    <dbReference type="NCBI Taxonomy" id="58242"/>
    <lineage>
        <taxon>Eukaryota</taxon>
        <taxon>Metazoa</taxon>
        <taxon>Ecdysozoa</taxon>
        <taxon>Arthropoda</taxon>
        <taxon>Hexapoda</taxon>
        <taxon>Insecta</taxon>
        <taxon>Pterygota</taxon>
        <taxon>Neoptera</taxon>
        <taxon>Endopterygota</taxon>
        <taxon>Diptera</taxon>
        <taxon>Nematocera</taxon>
        <taxon>Culicoidea</taxon>
        <taxon>Culicidae</taxon>
        <taxon>Anophelinae</taxon>
        <taxon>Anopheles</taxon>
    </lineage>
</organism>
<keyword evidence="1" id="KW-0812">Transmembrane</keyword>
<proteinExistence type="predicted"/>
<feature type="transmembrane region" description="Helical" evidence="1">
    <location>
        <begin position="81"/>
        <end position="103"/>
    </location>
</feature>
<protein>
    <submittedName>
        <fullName evidence="2">Putative secreted peptide</fullName>
    </submittedName>
</protein>
<sequence>MVHAVVVVVVVVVVEARRRHGLRAPLENSTDHQRFKLLNNCHSQQVLSRYSLTSSQASLLACLLCGLLLTMMMLMMAAWGVYIAGNIISILSIINLSSLYPLLSHTVTLSLSLSCSPSRLMPN</sequence>
<keyword evidence="1" id="KW-1133">Transmembrane helix</keyword>
<dbReference type="EMBL" id="GGFM01009302">
    <property type="protein sequence ID" value="MBW30053.1"/>
    <property type="molecule type" value="Transcribed_RNA"/>
</dbReference>
<keyword evidence="1" id="KW-0472">Membrane</keyword>
<feature type="transmembrane region" description="Helical" evidence="1">
    <location>
        <begin position="57"/>
        <end position="74"/>
    </location>
</feature>
<evidence type="ECO:0000313" key="2">
    <source>
        <dbReference type="EMBL" id="MBW30053.1"/>
    </source>
</evidence>
<accession>A0A2M3ZNH5</accession>
<name>A0A2M3ZNH5_9DIPT</name>
<reference evidence="2" key="1">
    <citation type="submission" date="2018-01" db="EMBL/GenBank/DDBJ databases">
        <title>An insight into the sialome of Amazonian anophelines.</title>
        <authorList>
            <person name="Ribeiro J.M."/>
            <person name="Scarpassa V."/>
            <person name="Calvo E."/>
        </authorList>
    </citation>
    <scope>NUCLEOTIDE SEQUENCE</scope>
    <source>
        <tissue evidence="2">Salivary glands</tissue>
    </source>
</reference>
<evidence type="ECO:0000256" key="1">
    <source>
        <dbReference type="SAM" id="Phobius"/>
    </source>
</evidence>